<name>D2R9A1_PIRSD</name>
<dbReference type="Pfam" id="PF07596">
    <property type="entry name" value="SBP_bac_10"/>
    <property type="match status" value="1"/>
</dbReference>
<feature type="domain" description="DUF1559" evidence="1">
    <location>
        <begin position="36"/>
        <end position="299"/>
    </location>
</feature>
<evidence type="ECO:0000313" key="2">
    <source>
        <dbReference type="EMBL" id="ADB17651.1"/>
    </source>
</evidence>
<dbReference type="HOGENOM" id="CLU_041661_0_0_0"/>
<protein>
    <recommendedName>
        <fullName evidence="1">DUF1559 domain-containing protein</fullName>
    </recommendedName>
</protein>
<accession>D2R9A1</accession>
<proteinExistence type="predicted"/>
<dbReference type="InterPro" id="IPR027558">
    <property type="entry name" value="Pre_pil_HX9DG_C"/>
</dbReference>
<dbReference type="PANTHER" id="PTHR30093:SF2">
    <property type="entry name" value="TYPE II SECRETION SYSTEM PROTEIN H"/>
    <property type="match status" value="1"/>
</dbReference>
<dbReference type="SUPFAM" id="SSF54523">
    <property type="entry name" value="Pili subunits"/>
    <property type="match status" value="1"/>
</dbReference>
<dbReference type="Gene3D" id="3.30.700.10">
    <property type="entry name" value="Glycoprotein, Type 4 Pilin"/>
    <property type="match status" value="1"/>
</dbReference>
<dbReference type="InterPro" id="IPR011453">
    <property type="entry name" value="DUF1559"/>
</dbReference>
<dbReference type="Pfam" id="PF07963">
    <property type="entry name" value="N_methyl"/>
    <property type="match status" value="1"/>
</dbReference>
<dbReference type="PANTHER" id="PTHR30093">
    <property type="entry name" value="GENERAL SECRETION PATHWAY PROTEIN G"/>
    <property type="match status" value="1"/>
</dbReference>
<dbReference type="EMBL" id="CP001848">
    <property type="protein sequence ID" value="ADB17651.1"/>
    <property type="molecule type" value="Genomic_DNA"/>
</dbReference>
<dbReference type="AlphaFoldDB" id="D2R9A1"/>
<evidence type="ECO:0000259" key="1">
    <source>
        <dbReference type="Pfam" id="PF07596"/>
    </source>
</evidence>
<organism evidence="2 3">
    <name type="scientific">Pirellula staleyi (strain ATCC 27377 / DSM 6068 / ICPB 4128)</name>
    <name type="common">Pirella staleyi</name>
    <dbReference type="NCBI Taxonomy" id="530564"/>
    <lineage>
        <taxon>Bacteria</taxon>
        <taxon>Pseudomonadati</taxon>
        <taxon>Planctomycetota</taxon>
        <taxon>Planctomycetia</taxon>
        <taxon>Pirellulales</taxon>
        <taxon>Pirellulaceae</taxon>
        <taxon>Pirellula</taxon>
    </lineage>
</organism>
<evidence type="ECO:0000313" key="3">
    <source>
        <dbReference type="Proteomes" id="UP000001887"/>
    </source>
</evidence>
<dbReference type="eggNOG" id="COG2165">
    <property type="taxonomic scope" value="Bacteria"/>
</dbReference>
<keyword evidence="3" id="KW-1185">Reference proteome</keyword>
<dbReference type="OrthoDB" id="261883at2"/>
<dbReference type="InterPro" id="IPR045584">
    <property type="entry name" value="Pilin-like"/>
</dbReference>
<dbReference type="InterPro" id="IPR012902">
    <property type="entry name" value="N_methyl_site"/>
</dbReference>
<dbReference type="NCBIfam" id="TIGR02532">
    <property type="entry name" value="IV_pilin_GFxxxE"/>
    <property type="match status" value="1"/>
</dbReference>
<dbReference type="KEGG" id="psl:Psta_2986"/>
<dbReference type="NCBIfam" id="TIGR04294">
    <property type="entry name" value="pre_pil_HX9DG"/>
    <property type="match status" value="1"/>
</dbReference>
<reference evidence="2 3" key="1">
    <citation type="journal article" date="2009" name="Stand. Genomic Sci.">
        <title>Complete genome sequence of Pirellula staleyi type strain (ATCC 27377).</title>
        <authorList>
            <person name="Clum A."/>
            <person name="Tindall B.J."/>
            <person name="Sikorski J."/>
            <person name="Ivanova N."/>
            <person name="Mavrommatis K."/>
            <person name="Lucas S."/>
            <person name="Glavina del Rio T."/>
            <person name="Nolan M."/>
            <person name="Chen F."/>
            <person name="Tice H."/>
            <person name="Pitluck S."/>
            <person name="Cheng J.F."/>
            <person name="Chertkov O."/>
            <person name="Brettin T."/>
            <person name="Han C."/>
            <person name="Detter J.C."/>
            <person name="Kuske C."/>
            <person name="Bruce D."/>
            <person name="Goodwin L."/>
            <person name="Ovchinikova G."/>
            <person name="Pati A."/>
            <person name="Mikhailova N."/>
            <person name="Chen A."/>
            <person name="Palaniappan K."/>
            <person name="Land M."/>
            <person name="Hauser L."/>
            <person name="Chang Y.J."/>
            <person name="Jeffries C.D."/>
            <person name="Chain P."/>
            <person name="Rohde M."/>
            <person name="Goker M."/>
            <person name="Bristow J."/>
            <person name="Eisen J.A."/>
            <person name="Markowitz V."/>
            <person name="Hugenholtz P."/>
            <person name="Kyrpides N.C."/>
            <person name="Klenk H.P."/>
            <person name="Lapidus A."/>
        </authorList>
    </citation>
    <scope>NUCLEOTIDE SEQUENCE [LARGE SCALE GENOMIC DNA]</scope>
    <source>
        <strain evidence="3">ATCC 27377 / DSM 6068 / ICPB 4128</strain>
    </source>
</reference>
<gene>
    <name evidence="2" type="ordered locus">Psta_2986</name>
</gene>
<sequence length="317" mass="33980" precursor="true">MNSTTYRNRRAFTLVELLVVIAIIGVLVALLLPAVQAARESARRMSCSNNMKQIAIAAHNFHDTKGFFPPGALRSGTTAATSEVCKKLGVTTNNVNHSWAVFILPFMEQGNLADRYNMNANWAATENLPVVATPLKGFVCPSTPGGTERFYEKTVNSVVVKAAAGDYAPNNGYDSALEAAGFADVCVMRNGILQVNVTVNLTEIRDGSSNTILVSEDAGRPANYRAGKLYSPTAGTDGGWADHDCEYITHGMSQDGATSGGNCHTNCNNGNEVYAFHSSGAMHAIADGSVRFISKNMDMRPFVKLITRNGNDIVADF</sequence>
<dbReference type="Proteomes" id="UP000001887">
    <property type="component" value="Chromosome"/>
</dbReference>
<dbReference type="STRING" id="530564.Psta_2986"/>